<dbReference type="RefSeq" id="WP_119656724.1">
    <property type="nucleotide sequence ID" value="NZ_JBHUOI010000015.1"/>
</dbReference>
<feature type="binding site" evidence="3">
    <location>
        <position position="145"/>
    </location>
    <ligand>
        <name>a divalent metal cation</name>
        <dbReference type="ChEBI" id="CHEBI:60240"/>
    </ligand>
</feature>
<reference evidence="4 5" key="1">
    <citation type="submission" date="2019-01" db="EMBL/GenBank/DDBJ databases">
        <title>Hymenobacter humicola sp. nov., isolated from soils in Antarctica.</title>
        <authorList>
            <person name="Sedlacek I."/>
            <person name="Holochova P."/>
            <person name="Kralova S."/>
            <person name="Pantucek R."/>
            <person name="Stankova E."/>
            <person name="Vrbovska V."/>
            <person name="Kristofova L."/>
            <person name="Svec P."/>
            <person name="Busse H.-J."/>
        </authorList>
    </citation>
    <scope>NUCLEOTIDE SEQUENCE [LARGE SCALE GENOMIC DNA]</scope>
    <source>
        <strain evidence="4 5">CCM 8852</strain>
    </source>
</reference>
<comment type="caution">
    <text evidence="4">The sequence shown here is derived from an EMBL/GenBank/DDBJ whole genome shotgun (WGS) entry which is preliminary data.</text>
</comment>
<evidence type="ECO:0000313" key="4">
    <source>
        <dbReference type="EMBL" id="RIY07786.1"/>
    </source>
</evidence>
<dbReference type="InterPro" id="IPR034660">
    <property type="entry name" value="DinB/YfiT-like"/>
</dbReference>
<dbReference type="AlphaFoldDB" id="A0A418QRE1"/>
<proteinExistence type="inferred from homology"/>
<feature type="binding site" evidence="3">
    <location>
        <position position="141"/>
    </location>
    <ligand>
        <name>a divalent metal cation</name>
        <dbReference type="ChEBI" id="CHEBI:60240"/>
    </ligand>
</feature>
<dbReference type="EMBL" id="QYCN01000026">
    <property type="protein sequence ID" value="RIY07786.1"/>
    <property type="molecule type" value="Genomic_DNA"/>
</dbReference>
<name>A0A418QRE1_9BACT</name>
<dbReference type="InterPro" id="IPR007837">
    <property type="entry name" value="DinB"/>
</dbReference>
<dbReference type="SUPFAM" id="SSF109854">
    <property type="entry name" value="DinB/YfiT-like putative metalloenzymes"/>
    <property type="match status" value="1"/>
</dbReference>
<organism evidence="4 5">
    <name type="scientific">Hymenobacter rubripertinctus</name>
    <dbReference type="NCBI Taxonomy" id="2029981"/>
    <lineage>
        <taxon>Bacteria</taxon>
        <taxon>Pseudomonadati</taxon>
        <taxon>Bacteroidota</taxon>
        <taxon>Cytophagia</taxon>
        <taxon>Cytophagales</taxon>
        <taxon>Hymenobacteraceae</taxon>
        <taxon>Hymenobacter</taxon>
    </lineage>
</organism>
<dbReference type="GO" id="GO:0046872">
    <property type="term" value="F:metal ion binding"/>
    <property type="evidence" value="ECO:0007669"/>
    <property type="project" value="UniProtKB-KW"/>
</dbReference>
<feature type="binding site" evidence="3">
    <location>
        <position position="54"/>
    </location>
    <ligand>
        <name>a divalent metal cation</name>
        <dbReference type="ChEBI" id="CHEBI:60240"/>
    </ligand>
</feature>
<dbReference type="Pfam" id="PF05163">
    <property type="entry name" value="DinB"/>
    <property type="match status" value="1"/>
</dbReference>
<comment type="similarity">
    <text evidence="1">Belongs to the DinB family.</text>
</comment>
<evidence type="ECO:0000256" key="1">
    <source>
        <dbReference type="ARBA" id="ARBA00008635"/>
    </source>
</evidence>
<accession>A0A418QRE1</accession>
<dbReference type="Proteomes" id="UP000284250">
    <property type="component" value="Unassembled WGS sequence"/>
</dbReference>
<sequence length="172" mass="19088">METPLATTPAQTFLAELTAEADLTRRVLARVPLAASADWQPHPKSMTLRQLARHTAELAGFIQDTLDNSEIDLAAFEHQQPAPLTDTEALLTFFAERVQAAQSSLRTFPPDALGQRWVLRHGPQVLIDQTRAEVMRQLISHLIHHRGQLTVYLRLLDVPVPGTYGPSADEPS</sequence>
<dbReference type="Gene3D" id="1.20.120.450">
    <property type="entry name" value="dinb family like domain"/>
    <property type="match status" value="1"/>
</dbReference>
<dbReference type="OrthoDB" id="119432at2"/>
<keyword evidence="5" id="KW-1185">Reference proteome</keyword>
<protein>
    <submittedName>
        <fullName evidence="4">DinB family protein</fullName>
    </submittedName>
</protein>
<keyword evidence="2 3" id="KW-0479">Metal-binding</keyword>
<gene>
    <name evidence="4" type="ORF">D0T11_15530</name>
</gene>
<evidence type="ECO:0000256" key="2">
    <source>
        <dbReference type="ARBA" id="ARBA00022723"/>
    </source>
</evidence>
<evidence type="ECO:0000256" key="3">
    <source>
        <dbReference type="PIRSR" id="PIRSR607837-1"/>
    </source>
</evidence>
<evidence type="ECO:0000313" key="5">
    <source>
        <dbReference type="Proteomes" id="UP000284250"/>
    </source>
</evidence>